<dbReference type="Proteomes" id="UP001321445">
    <property type="component" value="Chromosome"/>
</dbReference>
<reference evidence="6 7" key="1">
    <citation type="submission" date="2023-03" db="EMBL/GenBank/DDBJ databases">
        <title>Description of Hydrogenimonas sp. ISO32.</title>
        <authorList>
            <person name="Mino S."/>
            <person name="Fukazawa S."/>
            <person name="Sawabe T."/>
        </authorList>
    </citation>
    <scope>NUCLEOTIDE SEQUENCE [LARGE SCALE GENOMIC DNA]</scope>
    <source>
        <strain evidence="6 7">ISO32</strain>
    </source>
</reference>
<dbReference type="Gene3D" id="3.30.1600.10">
    <property type="entry name" value="SIR2/SIRT2 'Small Domain"/>
    <property type="match status" value="1"/>
</dbReference>
<feature type="binding site" evidence="4">
    <location>
        <position position="170"/>
    </location>
    <ligand>
        <name>Zn(2+)</name>
        <dbReference type="ChEBI" id="CHEBI:29105"/>
    </ligand>
</feature>
<keyword evidence="2" id="KW-0808">Transferase</keyword>
<dbReference type="InterPro" id="IPR050134">
    <property type="entry name" value="NAD-dep_sirtuin_deacylases"/>
</dbReference>
<dbReference type="Pfam" id="PF02146">
    <property type="entry name" value="SIR2"/>
    <property type="match status" value="1"/>
</dbReference>
<keyword evidence="4" id="KW-0862">Zinc</keyword>
<evidence type="ECO:0000256" key="2">
    <source>
        <dbReference type="ARBA" id="ARBA00022679"/>
    </source>
</evidence>
<evidence type="ECO:0000256" key="3">
    <source>
        <dbReference type="ARBA" id="ARBA00023027"/>
    </source>
</evidence>
<keyword evidence="4" id="KW-0479">Metal-binding</keyword>
<gene>
    <name evidence="6" type="primary">srtN_1</name>
    <name evidence="6" type="ORF">HCR_05360</name>
</gene>
<keyword evidence="7" id="KW-1185">Reference proteome</keyword>
<feature type="active site" description="Proton acceptor" evidence="4">
    <location>
        <position position="129"/>
    </location>
</feature>
<name>A0ABN6WTY2_9BACT</name>
<proteinExistence type="predicted"/>
<dbReference type="PANTHER" id="PTHR11085">
    <property type="entry name" value="NAD-DEPENDENT PROTEIN DEACYLASE SIRTUIN-5, MITOCHONDRIAL-RELATED"/>
    <property type="match status" value="1"/>
</dbReference>
<dbReference type="InterPro" id="IPR026591">
    <property type="entry name" value="Sirtuin_cat_small_dom_sf"/>
</dbReference>
<keyword evidence="3" id="KW-0520">NAD</keyword>
<dbReference type="PANTHER" id="PTHR11085:SF10">
    <property type="entry name" value="NAD-DEPENDENT PROTEIN DEACYLASE SIRTUIN-5, MITOCHONDRIAL-RELATED"/>
    <property type="match status" value="1"/>
</dbReference>
<dbReference type="RefSeq" id="WP_286337426.1">
    <property type="nucleotide sequence ID" value="NZ_AP027370.1"/>
</dbReference>
<evidence type="ECO:0000256" key="1">
    <source>
        <dbReference type="ARBA" id="ARBA00012928"/>
    </source>
</evidence>
<dbReference type="Gene3D" id="3.40.50.1220">
    <property type="entry name" value="TPP-binding domain"/>
    <property type="match status" value="1"/>
</dbReference>
<feature type="binding site" evidence="4">
    <location>
        <position position="167"/>
    </location>
    <ligand>
        <name>Zn(2+)</name>
        <dbReference type="ChEBI" id="CHEBI:29105"/>
    </ligand>
</feature>
<evidence type="ECO:0000313" key="6">
    <source>
        <dbReference type="EMBL" id="BDY12224.1"/>
    </source>
</evidence>
<feature type="binding site" evidence="4">
    <location>
        <position position="137"/>
    </location>
    <ligand>
        <name>Zn(2+)</name>
        <dbReference type="ChEBI" id="CHEBI:29105"/>
    </ligand>
</feature>
<dbReference type="SUPFAM" id="SSF52467">
    <property type="entry name" value="DHS-like NAD/FAD-binding domain"/>
    <property type="match status" value="1"/>
</dbReference>
<evidence type="ECO:0000259" key="5">
    <source>
        <dbReference type="PROSITE" id="PS50305"/>
    </source>
</evidence>
<dbReference type="InterPro" id="IPR026590">
    <property type="entry name" value="Ssirtuin_cat_dom"/>
</dbReference>
<organism evidence="6 7">
    <name type="scientific">Hydrogenimonas cancrithermarum</name>
    <dbReference type="NCBI Taxonomy" id="2993563"/>
    <lineage>
        <taxon>Bacteria</taxon>
        <taxon>Pseudomonadati</taxon>
        <taxon>Campylobacterota</taxon>
        <taxon>Epsilonproteobacteria</taxon>
        <taxon>Campylobacterales</taxon>
        <taxon>Hydrogenimonadaceae</taxon>
        <taxon>Hydrogenimonas</taxon>
    </lineage>
</organism>
<dbReference type="EMBL" id="AP027370">
    <property type="protein sequence ID" value="BDY12224.1"/>
    <property type="molecule type" value="Genomic_DNA"/>
</dbReference>
<accession>A0ABN6WTY2</accession>
<dbReference type="EC" id="2.3.1.286" evidence="1"/>
<protein>
    <recommendedName>
        <fullName evidence="1">protein acetyllysine N-acetyltransferase</fullName>
        <ecNumber evidence="1">2.3.1.286</ecNumber>
    </recommendedName>
</protein>
<feature type="binding site" evidence="4">
    <location>
        <position position="140"/>
    </location>
    <ligand>
        <name>Zn(2+)</name>
        <dbReference type="ChEBI" id="CHEBI:29105"/>
    </ligand>
</feature>
<sequence length="272" mass="30215">MTNTTEAVKKIVRDADAILVTAGAGMGVDSGLPDFRGNEGFWNAYPVAKKLGLGFVELANPQWFESDPALAWAFYGHRLHLYRDTFPHAGFSLLLDLAKKKEEYFVFTSNVDGQFQKAGFDEEKIVECHGSIHHLQCTQCNAGIWRADNVTLDIDMENFKAADWPHCFQCGATARPNILMFGDWGWDGSRTQGQEERFDDFLKRIIVKKLKLVIIEIGAGTAVPTVRLTGEEIARKLDGRLIRINPRESGIDPPFGYGLPAGGLEGIRALLT</sequence>
<feature type="domain" description="Deacetylase sirtuin-type" evidence="5">
    <location>
        <begin position="1"/>
        <end position="270"/>
    </location>
</feature>
<dbReference type="PROSITE" id="PS50305">
    <property type="entry name" value="SIRTUIN"/>
    <property type="match status" value="1"/>
</dbReference>
<dbReference type="InterPro" id="IPR029035">
    <property type="entry name" value="DHS-like_NAD/FAD-binding_dom"/>
</dbReference>
<dbReference type="InterPro" id="IPR003000">
    <property type="entry name" value="Sirtuin"/>
</dbReference>
<evidence type="ECO:0000256" key="4">
    <source>
        <dbReference type="PROSITE-ProRule" id="PRU00236"/>
    </source>
</evidence>
<evidence type="ECO:0000313" key="7">
    <source>
        <dbReference type="Proteomes" id="UP001321445"/>
    </source>
</evidence>